<sequence>MKPIYHYTTVSEALNDLNEMGFTYDFNINENEILKNPHQHEVKHIYRYEGDSDPGDEAIVYGIISNSGKKGVFVAGFSANSDNQAAIILAKLCIEGSDQCEI</sequence>
<dbReference type="AlphaFoldDB" id="A0A1M5P3V7"/>
<evidence type="ECO:0000313" key="2">
    <source>
        <dbReference type="EMBL" id="SHG96099.1"/>
    </source>
</evidence>
<dbReference type="EMBL" id="PVUB01000005">
    <property type="protein sequence ID" value="PRZ23486.1"/>
    <property type="molecule type" value="Genomic_DNA"/>
</dbReference>
<accession>A0A1M5P3V7</accession>
<dbReference type="RefSeq" id="WP_072943295.1">
    <property type="nucleotide sequence ID" value="NZ_FQWO01000005.1"/>
</dbReference>
<name>A0A1M5P3V7_9FLAO</name>
<dbReference type="Proteomes" id="UP000237771">
    <property type="component" value="Unassembled WGS sequence"/>
</dbReference>
<gene>
    <name evidence="1" type="ORF">BC624_105210</name>
    <name evidence="2" type="ORF">SAMN05443373_105210</name>
</gene>
<evidence type="ECO:0000313" key="3">
    <source>
        <dbReference type="Proteomes" id="UP000184384"/>
    </source>
</evidence>
<evidence type="ECO:0000313" key="1">
    <source>
        <dbReference type="EMBL" id="PRZ23486.1"/>
    </source>
</evidence>
<evidence type="ECO:0008006" key="5">
    <source>
        <dbReference type="Google" id="ProtNLM"/>
    </source>
</evidence>
<reference evidence="3" key="2">
    <citation type="submission" date="2016-11" db="EMBL/GenBank/DDBJ databases">
        <authorList>
            <person name="Varghese N."/>
            <person name="Submissions S."/>
        </authorList>
    </citation>
    <scope>NUCLEOTIDE SEQUENCE [LARGE SCALE GENOMIC DNA]</scope>
    <source>
        <strain evidence="3">DSM 19729</strain>
    </source>
</reference>
<reference evidence="2" key="1">
    <citation type="submission" date="2016-11" db="EMBL/GenBank/DDBJ databases">
        <authorList>
            <person name="Jaros S."/>
            <person name="Januszkiewicz K."/>
            <person name="Wedrychowicz H."/>
        </authorList>
    </citation>
    <scope>NUCLEOTIDE SEQUENCE [LARGE SCALE GENOMIC DNA]</scope>
    <source>
        <strain evidence="2">DSM 19729</strain>
    </source>
</reference>
<organism evidence="2 3">
    <name type="scientific">Flavobacterium granuli</name>
    <dbReference type="NCBI Taxonomy" id="280093"/>
    <lineage>
        <taxon>Bacteria</taxon>
        <taxon>Pseudomonadati</taxon>
        <taxon>Bacteroidota</taxon>
        <taxon>Flavobacteriia</taxon>
        <taxon>Flavobacteriales</taxon>
        <taxon>Flavobacteriaceae</taxon>
        <taxon>Flavobacterium</taxon>
    </lineage>
</organism>
<proteinExistence type="predicted"/>
<keyword evidence="4" id="KW-1185">Reference proteome</keyword>
<dbReference type="STRING" id="280093.SAMN05443373_105210"/>
<dbReference type="Proteomes" id="UP000184384">
    <property type="component" value="Unassembled WGS sequence"/>
</dbReference>
<dbReference type="EMBL" id="FQWO01000005">
    <property type="protein sequence ID" value="SHG96099.1"/>
    <property type="molecule type" value="Genomic_DNA"/>
</dbReference>
<evidence type="ECO:0000313" key="4">
    <source>
        <dbReference type="Proteomes" id="UP000237771"/>
    </source>
</evidence>
<reference evidence="1 4" key="3">
    <citation type="submission" date="2018-03" db="EMBL/GenBank/DDBJ databases">
        <title>Genomic Encyclopedia of Archaeal and Bacterial Type Strains, Phase II (KMG-II): from individual species to whole genera.</title>
        <authorList>
            <person name="Goeker M."/>
        </authorList>
    </citation>
    <scope>NUCLEOTIDE SEQUENCE [LARGE SCALE GENOMIC DNA]</scope>
    <source>
        <strain evidence="1 4">DSM 17797</strain>
    </source>
</reference>
<dbReference type="OrthoDB" id="8418771at2"/>
<protein>
    <recommendedName>
        <fullName evidence="5">Phosphoribosylpyrophosphate synthetase</fullName>
    </recommendedName>
</protein>